<dbReference type="EMBL" id="PFLF01000015">
    <property type="protein sequence ID" value="PIY69457.1"/>
    <property type="molecule type" value="Genomic_DNA"/>
</dbReference>
<organism evidence="2 3">
    <name type="scientific">Candidatus Roizmanbacteria bacterium CG_4_10_14_0_8_um_filter_39_9</name>
    <dbReference type="NCBI Taxonomy" id="1974829"/>
    <lineage>
        <taxon>Bacteria</taxon>
        <taxon>Candidatus Roizmaniibacteriota</taxon>
    </lineage>
</organism>
<evidence type="ECO:0000256" key="1">
    <source>
        <dbReference type="SAM" id="Phobius"/>
    </source>
</evidence>
<feature type="transmembrane region" description="Helical" evidence="1">
    <location>
        <begin position="66"/>
        <end position="88"/>
    </location>
</feature>
<evidence type="ECO:0008006" key="4">
    <source>
        <dbReference type="Google" id="ProtNLM"/>
    </source>
</evidence>
<name>A0A2M7QEX0_9BACT</name>
<proteinExistence type="predicted"/>
<keyword evidence="1" id="KW-0472">Membrane</keyword>
<dbReference type="InterPro" id="IPR010390">
    <property type="entry name" value="ABC-2_transporter-like"/>
</dbReference>
<keyword evidence="1" id="KW-1133">Transmembrane helix</keyword>
<comment type="caution">
    <text evidence="2">The sequence shown here is derived from an EMBL/GenBank/DDBJ whole genome shotgun (WGS) entry which is preliminary data.</text>
</comment>
<protein>
    <recommendedName>
        <fullName evidence="4">ABC transporter permease</fullName>
    </recommendedName>
</protein>
<feature type="transmembrane region" description="Helical" evidence="1">
    <location>
        <begin position="240"/>
        <end position="262"/>
    </location>
</feature>
<feature type="transmembrane region" description="Helical" evidence="1">
    <location>
        <begin position="131"/>
        <end position="157"/>
    </location>
</feature>
<evidence type="ECO:0000313" key="2">
    <source>
        <dbReference type="EMBL" id="PIY69457.1"/>
    </source>
</evidence>
<feature type="transmembrane region" description="Helical" evidence="1">
    <location>
        <begin position="214"/>
        <end position="233"/>
    </location>
</feature>
<gene>
    <name evidence="2" type="ORF">COY90_00565</name>
</gene>
<dbReference type="Proteomes" id="UP000230108">
    <property type="component" value="Unassembled WGS sequence"/>
</dbReference>
<sequence length="271" mass="30300">MNNMKKIQTYGKVFFRYLSLSTMYNATYREGFFIALGVEIFYAVTSIVFFNILFGSIKSFAGWSYWEVLLLVGIDTIMSELLVGLVFANGTNVLPRLIKTGNVDYFLLKPIPSYFLLNLAQPYFPSVLSTLFGFILISISLSHLAIAFSFVTIVGVLIMMVSGFIIASSIMIMVASLAFIFSYSNTFPRIGMNLTINFSDKPHHVYNSLVLKSVFYFIIPAIFLSSVPAYSIMHGIDSPFFLSAIGLAVVFSLLSFTVWNYMISNYTSASS</sequence>
<keyword evidence="1" id="KW-0812">Transmembrane</keyword>
<dbReference type="PANTHER" id="PTHR36833:SF2">
    <property type="entry name" value="SLR0610 PROTEIN"/>
    <property type="match status" value="1"/>
</dbReference>
<feature type="transmembrane region" description="Helical" evidence="1">
    <location>
        <begin position="32"/>
        <end position="54"/>
    </location>
</feature>
<feature type="transmembrane region" description="Helical" evidence="1">
    <location>
        <begin position="164"/>
        <end position="184"/>
    </location>
</feature>
<dbReference type="Pfam" id="PF06182">
    <property type="entry name" value="ABC2_membrane_6"/>
    <property type="match status" value="1"/>
</dbReference>
<dbReference type="AlphaFoldDB" id="A0A2M7QEX0"/>
<accession>A0A2M7QEX0</accession>
<dbReference type="PANTHER" id="PTHR36833">
    <property type="entry name" value="SLR0610 PROTEIN-RELATED"/>
    <property type="match status" value="1"/>
</dbReference>
<evidence type="ECO:0000313" key="3">
    <source>
        <dbReference type="Proteomes" id="UP000230108"/>
    </source>
</evidence>
<reference evidence="3" key="1">
    <citation type="submission" date="2017-09" db="EMBL/GenBank/DDBJ databases">
        <title>Depth-based differentiation of microbial function through sediment-hosted aquifers and enrichment of novel symbionts in the deep terrestrial subsurface.</title>
        <authorList>
            <person name="Probst A.J."/>
            <person name="Ladd B."/>
            <person name="Jarett J.K."/>
            <person name="Geller-Mcgrath D.E."/>
            <person name="Sieber C.M.K."/>
            <person name="Emerson J.B."/>
            <person name="Anantharaman K."/>
            <person name="Thomas B.C."/>
            <person name="Malmstrom R."/>
            <person name="Stieglmeier M."/>
            <person name="Klingl A."/>
            <person name="Woyke T."/>
            <person name="Ryan C.M."/>
            <person name="Banfield J.F."/>
        </authorList>
    </citation>
    <scope>NUCLEOTIDE SEQUENCE [LARGE SCALE GENOMIC DNA]</scope>
</reference>